<evidence type="ECO:0000313" key="3">
    <source>
        <dbReference type="Proteomes" id="UP000800096"/>
    </source>
</evidence>
<dbReference type="EMBL" id="ML979138">
    <property type="protein sequence ID" value="KAF1913963.1"/>
    <property type="molecule type" value="Genomic_DNA"/>
</dbReference>
<accession>A0A6A5QEU4</accession>
<evidence type="ECO:0000256" key="1">
    <source>
        <dbReference type="SAM" id="MobiDB-lite"/>
    </source>
</evidence>
<sequence length="196" mass="22153">MVTFMHSRLPRSLRTFSKTLPTTQVSPSMTEESGTQPFLGRSIASHLEITIDSNDPPPAATLAFTHLRRQTQDIWHQFETAERSLIPLDDQVNEKILEYVSVHKRATGPELRIERARFTIRLYEPRVSEAEKWCNTLETAISALEKAALKEPTTVEGRATLEIDVGVMTKNLITTRDILQVAQSQLQRAISIMNPS</sequence>
<keyword evidence="3" id="KW-1185">Reference proteome</keyword>
<name>A0A6A5QEU4_AMPQU</name>
<organism evidence="2 3">
    <name type="scientific">Ampelomyces quisqualis</name>
    <name type="common">Powdery mildew agent</name>
    <dbReference type="NCBI Taxonomy" id="50730"/>
    <lineage>
        <taxon>Eukaryota</taxon>
        <taxon>Fungi</taxon>
        <taxon>Dikarya</taxon>
        <taxon>Ascomycota</taxon>
        <taxon>Pezizomycotina</taxon>
        <taxon>Dothideomycetes</taxon>
        <taxon>Pleosporomycetidae</taxon>
        <taxon>Pleosporales</taxon>
        <taxon>Pleosporineae</taxon>
        <taxon>Phaeosphaeriaceae</taxon>
        <taxon>Ampelomyces</taxon>
    </lineage>
</organism>
<protein>
    <submittedName>
        <fullName evidence="2">Uncharacterized protein</fullName>
    </submittedName>
</protein>
<dbReference type="Proteomes" id="UP000800096">
    <property type="component" value="Unassembled WGS sequence"/>
</dbReference>
<evidence type="ECO:0000313" key="2">
    <source>
        <dbReference type="EMBL" id="KAF1913963.1"/>
    </source>
</evidence>
<dbReference type="OrthoDB" id="3788357at2759"/>
<feature type="region of interest" description="Disordered" evidence="1">
    <location>
        <begin position="15"/>
        <end position="36"/>
    </location>
</feature>
<gene>
    <name evidence="2" type="ORF">BDU57DRAFT_541336</name>
</gene>
<reference evidence="2" key="1">
    <citation type="journal article" date="2020" name="Stud. Mycol.">
        <title>101 Dothideomycetes genomes: a test case for predicting lifestyles and emergence of pathogens.</title>
        <authorList>
            <person name="Haridas S."/>
            <person name="Albert R."/>
            <person name="Binder M."/>
            <person name="Bloem J."/>
            <person name="Labutti K."/>
            <person name="Salamov A."/>
            <person name="Andreopoulos B."/>
            <person name="Baker S."/>
            <person name="Barry K."/>
            <person name="Bills G."/>
            <person name="Bluhm B."/>
            <person name="Cannon C."/>
            <person name="Castanera R."/>
            <person name="Culley D."/>
            <person name="Daum C."/>
            <person name="Ezra D."/>
            <person name="Gonzalez J."/>
            <person name="Henrissat B."/>
            <person name="Kuo A."/>
            <person name="Liang C."/>
            <person name="Lipzen A."/>
            <person name="Lutzoni F."/>
            <person name="Magnuson J."/>
            <person name="Mondo S."/>
            <person name="Nolan M."/>
            <person name="Ohm R."/>
            <person name="Pangilinan J."/>
            <person name="Park H.-J."/>
            <person name="Ramirez L."/>
            <person name="Alfaro M."/>
            <person name="Sun H."/>
            <person name="Tritt A."/>
            <person name="Yoshinaga Y."/>
            <person name="Zwiers L.-H."/>
            <person name="Turgeon B."/>
            <person name="Goodwin S."/>
            <person name="Spatafora J."/>
            <person name="Crous P."/>
            <person name="Grigoriev I."/>
        </authorList>
    </citation>
    <scope>NUCLEOTIDE SEQUENCE</scope>
    <source>
        <strain evidence="2">HMLAC05119</strain>
    </source>
</reference>
<dbReference type="AlphaFoldDB" id="A0A6A5QEU4"/>
<proteinExistence type="predicted"/>